<keyword evidence="1" id="KW-0472">Membrane</keyword>
<evidence type="ECO:0000256" key="1">
    <source>
        <dbReference type="SAM" id="Phobius"/>
    </source>
</evidence>
<reference evidence="2" key="1">
    <citation type="journal article" date="2016" name="Gigascience">
        <title>De novo construction of an expanded transcriptome assembly for the western tarnished plant bug, Lygus hesperus.</title>
        <authorList>
            <person name="Tassone E.E."/>
            <person name="Geib S.M."/>
            <person name="Hall B."/>
            <person name="Fabrick J.A."/>
            <person name="Brent C.S."/>
            <person name="Hull J.J."/>
        </authorList>
    </citation>
    <scope>NUCLEOTIDE SEQUENCE</scope>
</reference>
<gene>
    <name evidence="2" type="ORF">g.73463</name>
</gene>
<feature type="transmembrane region" description="Helical" evidence="1">
    <location>
        <begin position="29"/>
        <end position="49"/>
    </location>
</feature>
<accession>A0A146M6K7</accession>
<organism evidence="2">
    <name type="scientific">Lygus hesperus</name>
    <name type="common">Western plant bug</name>
    <dbReference type="NCBI Taxonomy" id="30085"/>
    <lineage>
        <taxon>Eukaryota</taxon>
        <taxon>Metazoa</taxon>
        <taxon>Ecdysozoa</taxon>
        <taxon>Arthropoda</taxon>
        <taxon>Hexapoda</taxon>
        <taxon>Insecta</taxon>
        <taxon>Pterygota</taxon>
        <taxon>Neoptera</taxon>
        <taxon>Paraneoptera</taxon>
        <taxon>Hemiptera</taxon>
        <taxon>Heteroptera</taxon>
        <taxon>Panheteroptera</taxon>
        <taxon>Cimicomorpha</taxon>
        <taxon>Miridae</taxon>
        <taxon>Mirini</taxon>
        <taxon>Lygus</taxon>
    </lineage>
</organism>
<sequence>MRRRQHLPHIFTMDYTVQKINSCWSSMSLATGSMVISILEMVLIFGNLVSQNVDFTLKYPKSYIANLQGFIVDSTFTNHRVDCRDVILVALLVRGVYKVNLPFFSNYNIL</sequence>
<keyword evidence="1" id="KW-1133">Transmembrane helix</keyword>
<keyword evidence="1" id="KW-0812">Transmembrane</keyword>
<dbReference type="EMBL" id="GDHC01003241">
    <property type="protein sequence ID" value="JAQ15388.1"/>
    <property type="molecule type" value="Transcribed_RNA"/>
</dbReference>
<evidence type="ECO:0000313" key="2">
    <source>
        <dbReference type="EMBL" id="JAQ15388.1"/>
    </source>
</evidence>
<proteinExistence type="predicted"/>
<dbReference type="AlphaFoldDB" id="A0A146M6K7"/>
<protein>
    <submittedName>
        <fullName evidence="2">Uncharacterized protein</fullName>
    </submittedName>
</protein>
<name>A0A146M6K7_LYGHE</name>